<comment type="caution">
    <text evidence="1">The sequence shown here is derived from an EMBL/GenBank/DDBJ whole genome shotgun (WGS) entry which is preliminary data.</text>
</comment>
<sequence>MVMDNLVDLTLDVAVFIAMSQSQPDGWASFECSEDCQITLTRYTFADPSRVSQQSNKSKRYTVQQLMDALDLFCDFVDTLRFRSLSMDSLSSTSVTEDQGTAISENGWSGCKHLLFVDNSSGFLARFLPVIVKRRDPFVSVSFISSGLPSLGSETTGQLRASYLYFDDLSTDARLENILGIWDGSYLNIDNCPSFGPAVLQFLTEEWPEQRFPCPSMMELTISNCKIEHYGQIDDLIEMRRKAFTLPYPGVGSNREDYVDLRREI</sequence>
<dbReference type="Proteomes" id="UP000807306">
    <property type="component" value="Unassembled WGS sequence"/>
</dbReference>
<name>A0A9P6EC55_9AGAR</name>
<gene>
    <name evidence="1" type="ORF">CPB83DRAFT_908197</name>
</gene>
<organism evidence="1 2">
    <name type="scientific">Crepidotus variabilis</name>
    <dbReference type="NCBI Taxonomy" id="179855"/>
    <lineage>
        <taxon>Eukaryota</taxon>
        <taxon>Fungi</taxon>
        <taxon>Dikarya</taxon>
        <taxon>Basidiomycota</taxon>
        <taxon>Agaricomycotina</taxon>
        <taxon>Agaricomycetes</taxon>
        <taxon>Agaricomycetidae</taxon>
        <taxon>Agaricales</taxon>
        <taxon>Agaricineae</taxon>
        <taxon>Crepidotaceae</taxon>
        <taxon>Crepidotus</taxon>
    </lineage>
</organism>
<accession>A0A9P6EC55</accession>
<proteinExistence type="predicted"/>
<evidence type="ECO:0000313" key="2">
    <source>
        <dbReference type="Proteomes" id="UP000807306"/>
    </source>
</evidence>
<protein>
    <submittedName>
        <fullName evidence="1">Uncharacterized protein</fullName>
    </submittedName>
</protein>
<dbReference type="AlphaFoldDB" id="A0A9P6EC55"/>
<evidence type="ECO:0000313" key="1">
    <source>
        <dbReference type="EMBL" id="KAF9526736.1"/>
    </source>
</evidence>
<dbReference type="EMBL" id="MU157868">
    <property type="protein sequence ID" value="KAF9526736.1"/>
    <property type="molecule type" value="Genomic_DNA"/>
</dbReference>
<reference evidence="1" key="1">
    <citation type="submission" date="2020-11" db="EMBL/GenBank/DDBJ databases">
        <authorList>
            <consortium name="DOE Joint Genome Institute"/>
            <person name="Ahrendt S."/>
            <person name="Riley R."/>
            <person name="Andreopoulos W."/>
            <person name="Labutti K."/>
            <person name="Pangilinan J."/>
            <person name="Ruiz-Duenas F.J."/>
            <person name="Barrasa J.M."/>
            <person name="Sanchez-Garcia M."/>
            <person name="Camarero S."/>
            <person name="Miyauchi S."/>
            <person name="Serrano A."/>
            <person name="Linde D."/>
            <person name="Babiker R."/>
            <person name="Drula E."/>
            <person name="Ayuso-Fernandez I."/>
            <person name="Pacheco R."/>
            <person name="Padilla G."/>
            <person name="Ferreira P."/>
            <person name="Barriuso J."/>
            <person name="Kellner H."/>
            <person name="Castanera R."/>
            <person name="Alfaro M."/>
            <person name="Ramirez L."/>
            <person name="Pisabarro A.G."/>
            <person name="Kuo A."/>
            <person name="Tritt A."/>
            <person name="Lipzen A."/>
            <person name="He G."/>
            <person name="Yan M."/>
            <person name="Ng V."/>
            <person name="Cullen D."/>
            <person name="Martin F."/>
            <person name="Rosso M.-N."/>
            <person name="Henrissat B."/>
            <person name="Hibbett D."/>
            <person name="Martinez A.T."/>
            <person name="Grigoriev I.V."/>
        </authorList>
    </citation>
    <scope>NUCLEOTIDE SEQUENCE</scope>
    <source>
        <strain evidence="1">CBS 506.95</strain>
    </source>
</reference>
<keyword evidence="2" id="KW-1185">Reference proteome</keyword>